<evidence type="ECO:0000313" key="2">
    <source>
        <dbReference type="EMBL" id="KAH9306052.1"/>
    </source>
</evidence>
<dbReference type="Proteomes" id="UP000824469">
    <property type="component" value="Unassembled WGS sequence"/>
</dbReference>
<keyword evidence="3" id="KW-1185">Reference proteome</keyword>
<feature type="region of interest" description="Disordered" evidence="1">
    <location>
        <begin position="1"/>
        <end position="36"/>
    </location>
</feature>
<comment type="caution">
    <text evidence="2">The sequence shown here is derived from an EMBL/GenBank/DDBJ whole genome shotgun (WGS) entry which is preliminary data.</text>
</comment>
<proteinExistence type="predicted"/>
<name>A0AA38KVS5_TAXCH</name>
<dbReference type="EMBL" id="JAHRHJ020000008">
    <property type="protein sequence ID" value="KAH9306052.1"/>
    <property type="molecule type" value="Genomic_DNA"/>
</dbReference>
<evidence type="ECO:0000256" key="1">
    <source>
        <dbReference type="SAM" id="MobiDB-lite"/>
    </source>
</evidence>
<dbReference type="AlphaFoldDB" id="A0AA38KVS5"/>
<evidence type="ECO:0000313" key="3">
    <source>
        <dbReference type="Proteomes" id="UP000824469"/>
    </source>
</evidence>
<sequence>IHEAIDHGVRQTSISSGSKNDDRHYEEEAGGGAHGKEFCREFCGHGNHGGGR</sequence>
<accession>A0AA38KVS5</accession>
<feature type="non-terminal residue" evidence="2">
    <location>
        <position position="52"/>
    </location>
</feature>
<organism evidence="2 3">
    <name type="scientific">Taxus chinensis</name>
    <name type="common">Chinese yew</name>
    <name type="synonym">Taxus wallichiana var. chinensis</name>
    <dbReference type="NCBI Taxonomy" id="29808"/>
    <lineage>
        <taxon>Eukaryota</taxon>
        <taxon>Viridiplantae</taxon>
        <taxon>Streptophyta</taxon>
        <taxon>Embryophyta</taxon>
        <taxon>Tracheophyta</taxon>
        <taxon>Spermatophyta</taxon>
        <taxon>Pinopsida</taxon>
        <taxon>Pinidae</taxon>
        <taxon>Conifers II</taxon>
        <taxon>Cupressales</taxon>
        <taxon>Taxaceae</taxon>
        <taxon>Taxus</taxon>
    </lineage>
</organism>
<protein>
    <submittedName>
        <fullName evidence="2">Uncharacterized protein</fullName>
    </submittedName>
</protein>
<reference evidence="2 3" key="1">
    <citation type="journal article" date="2021" name="Nat. Plants">
        <title>The Taxus genome provides insights into paclitaxel biosynthesis.</title>
        <authorList>
            <person name="Xiong X."/>
            <person name="Gou J."/>
            <person name="Liao Q."/>
            <person name="Li Y."/>
            <person name="Zhou Q."/>
            <person name="Bi G."/>
            <person name="Li C."/>
            <person name="Du R."/>
            <person name="Wang X."/>
            <person name="Sun T."/>
            <person name="Guo L."/>
            <person name="Liang H."/>
            <person name="Lu P."/>
            <person name="Wu Y."/>
            <person name="Zhang Z."/>
            <person name="Ro D.K."/>
            <person name="Shang Y."/>
            <person name="Huang S."/>
            <person name="Yan J."/>
        </authorList>
    </citation>
    <scope>NUCLEOTIDE SEQUENCE [LARGE SCALE GENOMIC DNA]</scope>
    <source>
        <strain evidence="2">Ta-2019</strain>
    </source>
</reference>
<gene>
    <name evidence="2" type="ORF">KI387_010456</name>
</gene>
<feature type="non-terminal residue" evidence="2">
    <location>
        <position position="1"/>
    </location>
</feature>